<keyword evidence="3" id="KW-1185">Reference proteome</keyword>
<feature type="transmembrane region" description="Helical" evidence="1">
    <location>
        <begin position="64"/>
        <end position="88"/>
    </location>
</feature>
<organism evidence="2 3">
    <name type="scientific">Catenulispora subtropica</name>
    <dbReference type="NCBI Taxonomy" id="450798"/>
    <lineage>
        <taxon>Bacteria</taxon>
        <taxon>Bacillati</taxon>
        <taxon>Actinomycetota</taxon>
        <taxon>Actinomycetes</taxon>
        <taxon>Catenulisporales</taxon>
        <taxon>Catenulisporaceae</taxon>
        <taxon>Catenulispora</taxon>
    </lineage>
</organism>
<keyword evidence="1" id="KW-0812">Transmembrane</keyword>
<dbReference type="EMBL" id="BAAAQM010000001">
    <property type="protein sequence ID" value="GAA1951120.1"/>
    <property type="molecule type" value="Genomic_DNA"/>
</dbReference>
<comment type="caution">
    <text evidence="2">The sequence shown here is derived from an EMBL/GenBank/DDBJ whole genome shotgun (WGS) entry which is preliminary data.</text>
</comment>
<sequence>MIRRSLNALAAAAGAELCCAAGSLFRVVRLVARVDRVSVWTVLNTRRNVALTAWRSALTPGDRLLFAGVGVAAAAGVLAAPLLGPLLAASSARIRATLAAHTTRRG</sequence>
<keyword evidence="1" id="KW-1133">Transmembrane helix</keyword>
<protein>
    <submittedName>
        <fullName evidence="2">Uncharacterized protein</fullName>
    </submittedName>
</protein>
<dbReference type="RefSeq" id="WP_344655017.1">
    <property type="nucleotide sequence ID" value="NZ_BAAAQM010000001.1"/>
</dbReference>
<name>A0ABP5BRP0_9ACTN</name>
<evidence type="ECO:0000313" key="2">
    <source>
        <dbReference type="EMBL" id="GAA1951120.1"/>
    </source>
</evidence>
<dbReference type="Proteomes" id="UP001499854">
    <property type="component" value="Unassembled WGS sequence"/>
</dbReference>
<reference evidence="3" key="1">
    <citation type="journal article" date="2019" name="Int. J. Syst. Evol. Microbiol.">
        <title>The Global Catalogue of Microorganisms (GCM) 10K type strain sequencing project: providing services to taxonomists for standard genome sequencing and annotation.</title>
        <authorList>
            <consortium name="The Broad Institute Genomics Platform"/>
            <consortium name="The Broad Institute Genome Sequencing Center for Infectious Disease"/>
            <person name="Wu L."/>
            <person name="Ma J."/>
        </authorList>
    </citation>
    <scope>NUCLEOTIDE SEQUENCE [LARGE SCALE GENOMIC DNA]</scope>
    <source>
        <strain evidence="3">JCM 16013</strain>
    </source>
</reference>
<evidence type="ECO:0000256" key="1">
    <source>
        <dbReference type="SAM" id="Phobius"/>
    </source>
</evidence>
<accession>A0ABP5BRP0</accession>
<proteinExistence type="predicted"/>
<gene>
    <name evidence="2" type="ORF">GCM10009838_02810</name>
</gene>
<evidence type="ECO:0000313" key="3">
    <source>
        <dbReference type="Proteomes" id="UP001499854"/>
    </source>
</evidence>
<keyword evidence="1" id="KW-0472">Membrane</keyword>